<keyword evidence="2" id="KW-1185">Reference proteome</keyword>
<evidence type="ECO:0000313" key="2">
    <source>
        <dbReference type="Proteomes" id="UP000683579"/>
    </source>
</evidence>
<dbReference type="Proteomes" id="UP000683579">
    <property type="component" value="Chromosome"/>
</dbReference>
<reference evidence="1 2" key="1">
    <citation type="submission" date="2021-06" db="EMBL/GenBank/DDBJ databases">
        <title>FDA dAtabase for Regulatory Grade micrObial Sequences (FDA-ARGOS): Supporting development and validation of Infectious Disease Dx tests.</title>
        <authorList>
            <person name="Sproer C."/>
            <person name="Gronow S."/>
            <person name="Severitt S."/>
            <person name="Schroder I."/>
            <person name="Tallon L."/>
            <person name="Sadzewicz L."/>
            <person name="Zhao X."/>
            <person name="Boylan J."/>
            <person name="Ott S."/>
            <person name="Bowen H."/>
            <person name="Vavikolanu K."/>
            <person name="Mehta A."/>
            <person name="Aluvathingal J."/>
            <person name="Nadendla S."/>
            <person name="Lowell S."/>
            <person name="Myers T."/>
            <person name="Yan Y."/>
        </authorList>
    </citation>
    <scope>NUCLEOTIDE SEQUENCE [LARGE SCALE GENOMIC DNA]</scope>
    <source>
        <strain evidence="1 2">FDAARGOS 1424</strain>
    </source>
</reference>
<proteinExistence type="predicted"/>
<organism evidence="1 2">
    <name type="scientific">Citrobacter pasteurii</name>
    <dbReference type="NCBI Taxonomy" id="1563222"/>
    <lineage>
        <taxon>Bacteria</taxon>
        <taxon>Pseudomonadati</taxon>
        <taxon>Pseudomonadota</taxon>
        <taxon>Gammaproteobacteria</taxon>
        <taxon>Enterobacterales</taxon>
        <taxon>Enterobacteriaceae</taxon>
        <taxon>Citrobacter</taxon>
    </lineage>
</organism>
<dbReference type="RefSeq" id="WP_156135324.1">
    <property type="nucleotide sequence ID" value="NZ_CDHL01000051.1"/>
</dbReference>
<sequence length="53" mass="6345">MDSKNDDEERIEFEKFIIERFGDTVDLRRAKHGNNGYISWEAAVAWVVWQERS</sequence>
<name>A0ABX8K3N4_9ENTR</name>
<gene>
    <name evidence="1" type="ORF">I6L54_15730</name>
</gene>
<dbReference type="EMBL" id="CP077262">
    <property type="protein sequence ID" value="QXA43428.1"/>
    <property type="molecule type" value="Genomic_DNA"/>
</dbReference>
<protein>
    <submittedName>
        <fullName evidence="1">Uncharacterized protein</fullName>
    </submittedName>
</protein>
<accession>A0ABX8K3N4</accession>
<evidence type="ECO:0000313" key="1">
    <source>
        <dbReference type="EMBL" id="QXA43428.1"/>
    </source>
</evidence>